<evidence type="ECO:0000313" key="9">
    <source>
        <dbReference type="Proteomes" id="UP000231086"/>
    </source>
</evidence>
<dbReference type="Proteomes" id="UP000231086">
    <property type="component" value="Unassembled WGS sequence"/>
</dbReference>
<evidence type="ECO:0000313" key="8">
    <source>
        <dbReference type="EMBL" id="PJE60035.1"/>
    </source>
</evidence>
<comment type="similarity">
    <text evidence="2">Belongs to the archaeal-type GPI family.</text>
</comment>
<dbReference type="InterPro" id="IPR010551">
    <property type="entry name" value="G6P_isomerase_prok"/>
</dbReference>
<protein>
    <recommendedName>
        <fullName evidence="3">glucose-6-phosphate isomerase</fullName>
        <ecNumber evidence="3">5.3.1.9</ecNumber>
    </recommendedName>
</protein>
<organism evidence="8 9">
    <name type="scientific">Candidatus Portnoybacteria bacterium CG10_big_fil_rev_8_21_14_0_10_44_7</name>
    <dbReference type="NCBI Taxonomy" id="1974816"/>
    <lineage>
        <taxon>Bacteria</taxon>
        <taxon>Candidatus Portnoyibacteriota</taxon>
    </lineage>
</organism>
<name>A0A2M8KJF2_9BACT</name>
<comment type="pathway">
    <text evidence="1">Carbohydrate degradation; glycolysis; D-glyceraldehyde 3-phosphate and glycerone phosphate from D-glucose: step 2/4.</text>
</comment>
<evidence type="ECO:0000259" key="7">
    <source>
        <dbReference type="Pfam" id="PF06560"/>
    </source>
</evidence>
<evidence type="ECO:0000256" key="3">
    <source>
        <dbReference type="ARBA" id="ARBA00011952"/>
    </source>
</evidence>
<dbReference type="GO" id="GO:0005737">
    <property type="term" value="C:cytoplasm"/>
    <property type="evidence" value="ECO:0007669"/>
    <property type="project" value="InterPro"/>
</dbReference>
<proteinExistence type="inferred from homology"/>
<sequence>MEISFALKKENAAARQLGDLTDVIYDQNWLAATDKETPLYWMWRGLAETDGLRYDVLQFNDGALGRELMKTAGHGHSLVPGTQITHPELYQVLRGEVIYLLQEKKNNEIKRVISVYCQTGDFCLVPPNFEHVTVNLGGGQTLMANWVAIANQSNYQGIKQKRGGAYYGLTDTPVSWLKNTNYKNVPPLVDFPPTDFSTLSIDMKENMLYNKENSQVLHFLKAPQQYPRLWGALY</sequence>
<dbReference type="GO" id="GO:0006096">
    <property type="term" value="P:glycolytic process"/>
    <property type="evidence" value="ECO:0007669"/>
    <property type="project" value="UniProtKB-UniPathway"/>
</dbReference>
<accession>A0A2M8KJF2</accession>
<dbReference type="EMBL" id="PFEA01000009">
    <property type="protein sequence ID" value="PJE60035.1"/>
    <property type="molecule type" value="Genomic_DNA"/>
</dbReference>
<keyword evidence="4" id="KW-0312">Gluconeogenesis</keyword>
<keyword evidence="5" id="KW-0324">Glycolysis</keyword>
<dbReference type="CDD" id="cd02218">
    <property type="entry name" value="cupin_PGI"/>
    <property type="match status" value="1"/>
</dbReference>
<evidence type="ECO:0000256" key="6">
    <source>
        <dbReference type="ARBA" id="ARBA00029321"/>
    </source>
</evidence>
<dbReference type="Pfam" id="PF06560">
    <property type="entry name" value="GPI"/>
    <property type="match status" value="1"/>
</dbReference>
<dbReference type="InterPro" id="IPR011051">
    <property type="entry name" value="RmlC_Cupin_sf"/>
</dbReference>
<dbReference type="SUPFAM" id="SSF51182">
    <property type="entry name" value="RmlC-like cupins"/>
    <property type="match status" value="1"/>
</dbReference>
<evidence type="ECO:0000256" key="5">
    <source>
        <dbReference type="ARBA" id="ARBA00023152"/>
    </source>
</evidence>
<dbReference type="Gene3D" id="2.60.120.10">
    <property type="entry name" value="Jelly Rolls"/>
    <property type="match status" value="1"/>
</dbReference>
<comment type="catalytic activity">
    <reaction evidence="6">
        <text>alpha-D-glucose 6-phosphate = beta-D-fructose 6-phosphate</text>
        <dbReference type="Rhea" id="RHEA:11816"/>
        <dbReference type="ChEBI" id="CHEBI:57634"/>
        <dbReference type="ChEBI" id="CHEBI:58225"/>
        <dbReference type="EC" id="5.3.1.9"/>
    </reaction>
</comment>
<dbReference type="InterPro" id="IPR014710">
    <property type="entry name" value="RmlC-like_jellyroll"/>
</dbReference>
<gene>
    <name evidence="8" type="ORF">COU85_00430</name>
</gene>
<feature type="domain" description="Glucose-6-phosphate isomerase prokaryote" evidence="7">
    <location>
        <begin position="48"/>
        <end position="182"/>
    </location>
</feature>
<comment type="caution">
    <text evidence="8">The sequence shown here is derived from an EMBL/GenBank/DDBJ whole genome shotgun (WGS) entry which is preliminary data.</text>
</comment>
<evidence type="ECO:0000256" key="2">
    <source>
        <dbReference type="ARBA" id="ARBA00006542"/>
    </source>
</evidence>
<evidence type="ECO:0000256" key="1">
    <source>
        <dbReference type="ARBA" id="ARBA00004926"/>
    </source>
</evidence>
<evidence type="ECO:0000256" key="4">
    <source>
        <dbReference type="ARBA" id="ARBA00022432"/>
    </source>
</evidence>
<dbReference type="GO" id="GO:0006094">
    <property type="term" value="P:gluconeogenesis"/>
    <property type="evidence" value="ECO:0007669"/>
    <property type="project" value="UniProtKB-KW"/>
</dbReference>
<dbReference type="EC" id="5.3.1.9" evidence="3"/>
<dbReference type="GO" id="GO:0004347">
    <property type="term" value="F:glucose-6-phosphate isomerase activity"/>
    <property type="evidence" value="ECO:0007669"/>
    <property type="project" value="UniProtKB-EC"/>
</dbReference>
<dbReference type="UniPathway" id="UPA00109">
    <property type="reaction ID" value="UER00181"/>
</dbReference>
<dbReference type="AlphaFoldDB" id="A0A2M8KJF2"/>
<reference evidence="9" key="1">
    <citation type="submission" date="2017-09" db="EMBL/GenBank/DDBJ databases">
        <title>Depth-based differentiation of microbial function through sediment-hosted aquifers and enrichment of novel symbionts in the deep terrestrial subsurface.</title>
        <authorList>
            <person name="Probst A.J."/>
            <person name="Ladd B."/>
            <person name="Jarett J.K."/>
            <person name="Geller-Mcgrath D.E."/>
            <person name="Sieber C.M.K."/>
            <person name="Emerson J.B."/>
            <person name="Anantharaman K."/>
            <person name="Thomas B.C."/>
            <person name="Malmstrom R."/>
            <person name="Stieglmeier M."/>
            <person name="Klingl A."/>
            <person name="Woyke T."/>
            <person name="Ryan C.M."/>
            <person name="Banfield J.F."/>
        </authorList>
    </citation>
    <scope>NUCLEOTIDE SEQUENCE [LARGE SCALE GENOMIC DNA]</scope>
</reference>